<dbReference type="RefSeq" id="XP_067715062.1">
    <property type="nucleotide sequence ID" value="XM_067858961.1"/>
</dbReference>
<evidence type="ECO:0000313" key="2">
    <source>
        <dbReference type="Proteomes" id="UP001497744"/>
    </source>
</evidence>
<name>A0AAV4LSM8_BABCB</name>
<dbReference type="Proteomes" id="UP001497744">
    <property type="component" value="Unassembled WGS sequence"/>
</dbReference>
<keyword evidence="2" id="KW-1185">Reference proteome</keyword>
<organism evidence="1 2">
    <name type="scientific">Babesia caballi</name>
    <dbReference type="NCBI Taxonomy" id="5871"/>
    <lineage>
        <taxon>Eukaryota</taxon>
        <taxon>Sar</taxon>
        <taxon>Alveolata</taxon>
        <taxon>Apicomplexa</taxon>
        <taxon>Aconoidasida</taxon>
        <taxon>Piroplasmida</taxon>
        <taxon>Babesiidae</taxon>
        <taxon>Babesia</taxon>
    </lineage>
</organism>
<comment type="caution">
    <text evidence="1">The sequence shown here is derived from an EMBL/GenBank/DDBJ whole genome shotgun (WGS) entry which is preliminary data.</text>
</comment>
<accession>A0AAV4LSM8</accession>
<protein>
    <submittedName>
        <fullName evidence="1">Uncharacterized protein</fullName>
    </submittedName>
</protein>
<proteinExistence type="predicted"/>
<gene>
    <name evidence="1" type="ORF">BcabD6B2_24280</name>
</gene>
<dbReference type="EMBL" id="BPLF01000002">
    <property type="protein sequence ID" value="GIX62993.1"/>
    <property type="molecule type" value="Genomic_DNA"/>
</dbReference>
<dbReference type="AlphaFoldDB" id="A0AAV4LSM8"/>
<evidence type="ECO:0000313" key="1">
    <source>
        <dbReference type="EMBL" id="GIX62993.1"/>
    </source>
</evidence>
<reference evidence="1 2" key="1">
    <citation type="submission" date="2021-06" db="EMBL/GenBank/DDBJ databases">
        <title>Genome sequence of Babesia caballi.</title>
        <authorList>
            <person name="Yamagishi J."/>
            <person name="Kidaka T."/>
            <person name="Ochi A."/>
        </authorList>
    </citation>
    <scope>NUCLEOTIDE SEQUENCE [LARGE SCALE GENOMIC DNA]</scope>
    <source>
        <strain evidence="1">USDA-D6B2</strain>
    </source>
</reference>
<sequence length="374" mass="39732">MTPHPTATLGHTSTCLVRLIQWLLGFLHVPYNILKLPLGIPLPAPVDLSFDCPSNLKEAVDWILRVTGKDGGGSGNGTDALAEKVQKLLEEVGKSDANFGAEIGKVIQALNTGSGNGLIAKLAGGLQQFIGYETGSTNTTGKITGAGIAPSNMATHRLCDATIAFTIGVLEGCKGRLNSKAHSSQLAKIDGVIKTLHEKYGAGPDGLKSVATQVKNELTGLKGTFVGFLETLGGAFQDHCSQLQDLNENPTEVAAKVGKYIDNAVTVSRSLGYPTPVADNLKKLIQQNSETYDPKTLKDFSSTIKQVESALKTTGRYAPTLGVGTGEFITHLKANYESAYEATTATWQDQNVEKCAKNFLGCLPLLFNGLSYLY</sequence>
<dbReference type="GeneID" id="94194474"/>